<feature type="transmembrane region" description="Helical" evidence="1">
    <location>
        <begin position="363"/>
        <end position="384"/>
    </location>
</feature>
<keyword evidence="4" id="KW-1185">Reference proteome</keyword>
<protein>
    <submittedName>
        <fullName evidence="3">Uncharacterized protein</fullName>
    </submittedName>
</protein>
<feature type="chain" id="PRO_5005193442" evidence="2">
    <location>
        <begin position="27"/>
        <end position="502"/>
    </location>
</feature>
<feature type="transmembrane region" description="Helical" evidence="1">
    <location>
        <begin position="250"/>
        <end position="271"/>
    </location>
</feature>
<keyword evidence="1" id="KW-1133">Transmembrane helix</keyword>
<accession>A0A0G4IPM8</accession>
<feature type="transmembrane region" description="Helical" evidence="1">
    <location>
        <begin position="190"/>
        <end position="213"/>
    </location>
</feature>
<keyword evidence="1" id="KW-0472">Membrane</keyword>
<sequence>MLCGTWSLASLVAVAHLAFNIAGVRSSVTFLTVPPGSPLFALDLYATPLTSFVGPQPGVVNSARSGPIVLFDGDMCKPMVMRAPGCVLLATTAAASGAGCSFEDRYLTLYATGASAVILPFVDGIPSYDLYSNDGSKGAHTRDLPMLFVQIGPSIALYNALITNGPGQNATVSPDVNVWQATYASWRYQIFIRILPSAIMIASGVTAAVFFAFHMRILDRQYRSAVPVSRRSLSRWATHTSGSFTRAHTVLVVEMITATVSGIALAIGGFHSTPYLSYPVGEFFLSLLGGWGSASSLLSASVWVRHAKQIVDSKSLLNRILRGDYPITFAALLVIPVAMDTAISIVFAIYYDMALLSKLASGIMFLVQLTVSLHVLAGVLRYYWIVRNVQEQTAQAAGRSTGTDQILGRLSRCALGMSLSTIMVCSGTALMAASPVFLLTTSGRTVSFSLAYIGRSLDSAFRVAMFKPRFTLLPSTTLSVVATVTKSQKSHNAGTAAVLRLE</sequence>
<gene>
    <name evidence="3" type="ORF">PBRA_005774</name>
</gene>
<dbReference type="EMBL" id="CDSF01000078">
    <property type="protein sequence ID" value="CEO97170.1"/>
    <property type="molecule type" value="Genomic_DNA"/>
</dbReference>
<reference evidence="3 4" key="1">
    <citation type="submission" date="2015-02" db="EMBL/GenBank/DDBJ databases">
        <authorList>
            <person name="Chooi Y.-H."/>
        </authorList>
    </citation>
    <scope>NUCLEOTIDE SEQUENCE [LARGE SCALE GENOMIC DNA]</scope>
    <source>
        <strain evidence="3">E3</strain>
    </source>
</reference>
<evidence type="ECO:0000313" key="4">
    <source>
        <dbReference type="Proteomes" id="UP000039324"/>
    </source>
</evidence>
<feature type="transmembrane region" description="Helical" evidence="1">
    <location>
        <begin position="283"/>
        <end position="304"/>
    </location>
</feature>
<evidence type="ECO:0000256" key="1">
    <source>
        <dbReference type="SAM" id="Phobius"/>
    </source>
</evidence>
<proteinExistence type="predicted"/>
<organism evidence="3 4">
    <name type="scientific">Plasmodiophora brassicae</name>
    <name type="common">Clubroot disease agent</name>
    <dbReference type="NCBI Taxonomy" id="37360"/>
    <lineage>
        <taxon>Eukaryota</taxon>
        <taxon>Sar</taxon>
        <taxon>Rhizaria</taxon>
        <taxon>Endomyxa</taxon>
        <taxon>Phytomyxea</taxon>
        <taxon>Plasmodiophorida</taxon>
        <taxon>Plasmodiophoridae</taxon>
        <taxon>Plasmodiophora</taxon>
    </lineage>
</organism>
<feature type="transmembrane region" description="Helical" evidence="1">
    <location>
        <begin position="325"/>
        <end position="351"/>
    </location>
</feature>
<dbReference type="Proteomes" id="UP000039324">
    <property type="component" value="Unassembled WGS sequence"/>
</dbReference>
<feature type="transmembrane region" description="Helical" evidence="1">
    <location>
        <begin position="414"/>
        <end position="439"/>
    </location>
</feature>
<name>A0A0G4IPM8_PLABS</name>
<dbReference type="AlphaFoldDB" id="A0A0G4IPM8"/>
<evidence type="ECO:0000313" key="3">
    <source>
        <dbReference type="EMBL" id="CEO97170.1"/>
    </source>
</evidence>
<keyword evidence="2" id="KW-0732">Signal</keyword>
<feature type="signal peptide" evidence="2">
    <location>
        <begin position="1"/>
        <end position="26"/>
    </location>
</feature>
<keyword evidence="1" id="KW-0812">Transmembrane</keyword>
<evidence type="ECO:0000256" key="2">
    <source>
        <dbReference type="SAM" id="SignalP"/>
    </source>
</evidence>